<feature type="region of interest" description="Disordered" evidence="1">
    <location>
        <begin position="1"/>
        <end position="149"/>
    </location>
</feature>
<feature type="compositionally biased region" description="Polar residues" evidence="1">
    <location>
        <begin position="11"/>
        <end position="47"/>
    </location>
</feature>
<keyword evidence="2" id="KW-1185">Reference proteome</keyword>
<name>A0A9C6TU50_ARADU</name>
<reference evidence="3" key="2">
    <citation type="submission" date="2025-08" db="UniProtKB">
        <authorList>
            <consortium name="RefSeq"/>
        </authorList>
    </citation>
    <scope>IDENTIFICATION</scope>
    <source>
        <tissue evidence="3">Whole plant</tissue>
    </source>
</reference>
<gene>
    <name evidence="3" type="primary">LOC127746685</name>
</gene>
<evidence type="ECO:0000313" key="2">
    <source>
        <dbReference type="Proteomes" id="UP000515211"/>
    </source>
</evidence>
<feature type="compositionally biased region" description="Low complexity" evidence="1">
    <location>
        <begin position="48"/>
        <end position="63"/>
    </location>
</feature>
<dbReference type="Proteomes" id="UP000515211">
    <property type="component" value="Chromosome 4"/>
</dbReference>
<proteinExistence type="predicted"/>
<feature type="compositionally biased region" description="Polar residues" evidence="1">
    <location>
        <begin position="67"/>
        <end position="81"/>
    </location>
</feature>
<evidence type="ECO:0000313" key="3">
    <source>
        <dbReference type="RefSeq" id="XP_052116622.1"/>
    </source>
</evidence>
<dbReference type="RefSeq" id="XP_052116622.1">
    <property type="nucleotide sequence ID" value="XM_052260662.1"/>
</dbReference>
<organism evidence="2 3">
    <name type="scientific">Arachis duranensis</name>
    <name type="common">Wild peanut</name>
    <dbReference type="NCBI Taxonomy" id="130453"/>
    <lineage>
        <taxon>Eukaryota</taxon>
        <taxon>Viridiplantae</taxon>
        <taxon>Streptophyta</taxon>
        <taxon>Embryophyta</taxon>
        <taxon>Tracheophyta</taxon>
        <taxon>Spermatophyta</taxon>
        <taxon>Magnoliopsida</taxon>
        <taxon>eudicotyledons</taxon>
        <taxon>Gunneridae</taxon>
        <taxon>Pentapetalae</taxon>
        <taxon>rosids</taxon>
        <taxon>fabids</taxon>
        <taxon>Fabales</taxon>
        <taxon>Fabaceae</taxon>
        <taxon>Papilionoideae</taxon>
        <taxon>50 kb inversion clade</taxon>
        <taxon>dalbergioids sensu lato</taxon>
        <taxon>Dalbergieae</taxon>
        <taxon>Pterocarpus clade</taxon>
        <taxon>Arachis</taxon>
    </lineage>
</organism>
<protein>
    <submittedName>
        <fullName evidence="3">Uncharacterized protein LOC127746685</fullName>
    </submittedName>
</protein>
<dbReference type="GeneID" id="127746685"/>
<reference evidence="2" key="1">
    <citation type="journal article" date="2016" name="Nat. Genet.">
        <title>The genome sequences of Arachis duranensis and Arachis ipaensis, the diploid ancestors of cultivated peanut.</title>
        <authorList>
            <person name="Bertioli D.J."/>
            <person name="Cannon S.B."/>
            <person name="Froenicke L."/>
            <person name="Huang G."/>
            <person name="Farmer A.D."/>
            <person name="Cannon E.K."/>
            <person name="Liu X."/>
            <person name="Gao D."/>
            <person name="Clevenger J."/>
            <person name="Dash S."/>
            <person name="Ren L."/>
            <person name="Moretzsohn M.C."/>
            <person name="Shirasawa K."/>
            <person name="Huang W."/>
            <person name="Vidigal B."/>
            <person name="Abernathy B."/>
            <person name="Chu Y."/>
            <person name="Niederhuth C.E."/>
            <person name="Umale P."/>
            <person name="Araujo A.C."/>
            <person name="Kozik A."/>
            <person name="Kim K.D."/>
            <person name="Burow M.D."/>
            <person name="Varshney R.K."/>
            <person name="Wang X."/>
            <person name="Zhang X."/>
            <person name="Barkley N."/>
            <person name="Guimaraes P.M."/>
            <person name="Isobe S."/>
            <person name="Guo B."/>
            <person name="Liao B."/>
            <person name="Stalker H.T."/>
            <person name="Schmitz R.J."/>
            <person name="Scheffler B.E."/>
            <person name="Leal-Bertioli S.C."/>
            <person name="Xun X."/>
            <person name="Jackson S.A."/>
            <person name="Michelmore R."/>
            <person name="Ozias-Akins P."/>
        </authorList>
    </citation>
    <scope>NUCLEOTIDE SEQUENCE [LARGE SCALE GENOMIC DNA]</scope>
    <source>
        <strain evidence="2">cv. V14167</strain>
    </source>
</reference>
<dbReference type="AlphaFoldDB" id="A0A9C6TU50"/>
<accession>A0A9C6TU50</accession>
<evidence type="ECO:0000256" key="1">
    <source>
        <dbReference type="SAM" id="MobiDB-lite"/>
    </source>
</evidence>
<dbReference type="KEGG" id="adu:127746685"/>
<sequence length="173" mass="18609">MSGNEPLASKIPNQANYPLSDNNEPITTANSNPNEGNKSTAPADNTSPPNNIAPINPGANNPIFHNNEPTTTSNTKPNQAITVKPNSKTPPTCPKTKPKAKAISKPKPNRDEDVDNALDPGAESDGTNSWHSEELKTPPPSEDEFLEEESDDVFSVFRNGIRFGDLKLKVAPE</sequence>